<protein>
    <recommendedName>
        <fullName evidence="2">HTH cro/C1-type domain-containing protein</fullName>
    </recommendedName>
</protein>
<evidence type="ECO:0000259" key="2">
    <source>
        <dbReference type="PROSITE" id="PS50943"/>
    </source>
</evidence>
<evidence type="ECO:0000313" key="3">
    <source>
        <dbReference type="EMBL" id="ATE52709.1"/>
    </source>
</evidence>
<dbReference type="SMART" id="SM00530">
    <property type="entry name" value="HTH_XRE"/>
    <property type="match status" value="1"/>
</dbReference>
<feature type="region of interest" description="Disordered" evidence="1">
    <location>
        <begin position="77"/>
        <end position="97"/>
    </location>
</feature>
<proteinExistence type="predicted"/>
<dbReference type="InterPro" id="IPR011990">
    <property type="entry name" value="TPR-like_helical_dom_sf"/>
</dbReference>
<organism evidence="3 4">
    <name type="scientific">Actinosynnema pretiosum</name>
    <dbReference type="NCBI Taxonomy" id="42197"/>
    <lineage>
        <taxon>Bacteria</taxon>
        <taxon>Bacillati</taxon>
        <taxon>Actinomycetota</taxon>
        <taxon>Actinomycetes</taxon>
        <taxon>Pseudonocardiales</taxon>
        <taxon>Pseudonocardiaceae</taxon>
        <taxon>Actinosynnema</taxon>
    </lineage>
</organism>
<reference evidence="3" key="1">
    <citation type="submission" date="2017-09" db="EMBL/GenBank/DDBJ databases">
        <title>Complete Genome Sequence of ansamitocin-producing Bacterium Actinosynnema pretiosum X47.</title>
        <authorList>
            <person name="Cao G."/>
            <person name="Zong G."/>
            <person name="Zhong C."/>
            <person name="Fu J."/>
        </authorList>
    </citation>
    <scope>NUCLEOTIDE SEQUENCE [LARGE SCALE GENOMIC DNA]</scope>
    <source>
        <strain evidence="3">X47</strain>
    </source>
</reference>
<evidence type="ECO:0000313" key="4">
    <source>
        <dbReference type="Proteomes" id="UP000218505"/>
    </source>
</evidence>
<dbReference type="KEGG" id="apre:CNX65_04930"/>
<gene>
    <name evidence="3" type="ORF">CNX65_04930</name>
</gene>
<dbReference type="InterPro" id="IPR001387">
    <property type="entry name" value="Cro/C1-type_HTH"/>
</dbReference>
<keyword evidence="4" id="KW-1185">Reference proteome</keyword>
<sequence>MPHRSRSTLLRPAAPPRRSAAIRLRSLVARLHRSGSVSANAAVTSAARNPLGCSPTTTSATTTSCATMQTTSGIVERIGTPPRLGRPSASQGRPPPCAATGVAVLRHSGQQETAHRPGGPARRQVPMTQHEAFGIELRRRRNAAGLSLQDLAKELNYSKGHLSKIETGAKAPTPQLARQADAVLSAGGELSRLAPAAPVGHPRQAVPAPRHETPPLPRARRSELEAATEDPAVARGLRLQFDTIRDLGKRMSPRLVQPMLHGSLVSLRDMLAAAGEAGAKRQVALMTARFVEYAGWMAQEAGRREEAVALTLESAALAELAGDPGLAAYALVRRAELAMYAGAAQQTIALAERALADPHATARVRGLAEHRLAQGYAQLGEEARCRAALERAAALLAEAEAPEPALPEETLARATVLVPPAAGRADEAASGLVVAPARGGPVVGSSTVADLDAVVTGWCLYDLGRPAEAARLLERGLAGTSPEARRARALYGVRLALAHEAAGELDRMHEVALESLDTARALGSETVRSQLRNLAWMVQRRHSHRPSRDLHVEITAALQDGVVD</sequence>
<dbReference type="Proteomes" id="UP000218505">
    <property type="component" value="Chromosome"/>
</dbReference>
<dbReference type="PROSITE" id="PS50943">
    <property type="entry name" value="HTH_CROC1"/>
    <property type="match status" value="1"/>
</dbReference>
<evidence type="ECO:0000256" key="1">
    <source>
        <dbReference type="SAM" id="MobiDB-lite"/>
    </source>
</evidence>
<dbReference type="SUPFAM" id="SSF48452">
    <property type="entry name" value="TPR-like"/>
    <property type="match status" value="1"/>
</dbReference>
<dbReference type="EMBL" id="CP023445">
    <property type="protein sequence ID" value="ATE52709.1"/>
    <property type="molecule type" value="Genomic_DNA"/>
</dbReference>
<feature type="region of interest" description="Disordered" evidence="1">
    <location>
        <begin position="193"/>
        <end position="229"/>
    </location>
</feature>
<dbReference type="GO" id="GO:0003677">
    <property type="term" value="F:DNA binding"/>
    <property type="evidence" value="ECO:0007669"/>
    <property type="project" value="InterPro"/>
</dbReference>
<dbReference type="InterPro" id="IPR010982">
    <property type="entry name" value="Lambda_DNA-bd_dom_sf"/>
</dbReference>
<name>A0A290Z172_9PSEU</name>
<dbReference type="AlphaFoldDB" id="A0A290Z172"/>
<feature type="domain" description="HTH cro/C1-type" evidence="2">
    <location>
        <begin position="137"/>
        <end position="179"/>
    </location>
</feature>
<dbReference type="Pfam" id="PF13560">
    <property type="entry name" value="HTH_31"/>
    <property type="match status" value="1"/>
</dbReference>
<dbReference type="SUPFAM" id="SSF47413">
    <property type="entry name" value="lambda repressor-like DNA-binding domains"/>
    <property type="match status" value="1"/>
</dbReference>
<dbReference type="CDD" id="cd00093">
    <property type="entry name" value="HTH_XRE"/>
    <property type="match status" value="1"/>
</dbReference>
<dbReference type="Gene3D" id="1.10.260.40">
    <property type="entry name" value="lambda repressor-like DNA-binding domains"/>
    <property type="match status" value="1"/>
</dbReference>
<accession>A0A290Z172</accession>